<proteinExistence type="predicted"/>
<comment type="caution">
    <text evidence="11">The sequence shown here is derived from an EMBL/GenBank/DDBJ whole genome shotgun (WGS) entry which is preliminary data.</text>
</comment>
<keyword evidence="6 9" id="KW-1133">Transmembrane helix</keyword>
<gene>
    <name evidence="11" type="ORF">INT45_004054</name>
</gene>
<feature type="compositionally biased region" description="Polar residues" evidence="8">
    <location>
        <begin position="385"/>
        <end position="395"/>
    </location>
</feature>
<dbReference type="SUPFAM" id="SSF117281">
    <property type="entry name" value="Kelch motif"/>
    <property type="match status" value="1"/>
</dbReference>
<evidence type="ECO:0000256" key="8">
    <source>
        <dbReference type="SAM" id="MobiDB-lite"/>
    </source>
</evidence>
<dbReference type="GO" id="GO:0071944">
    <property type="term" value="C:cell periphery"/>
    <property type="evidence" value="ECO:0007669"/>
    <property type="project" value="UniProtKB-ARBA"/>
</dbReference>
<feature type="compositionally biased region" description="Polar residues" evidence="8">
    <location>
        <begin position="368"/>
        <end position="377"/>
    </location>
</feature>
<name>A0A8H7S194_9FUNG</name>
<protein>
    <recommendedName>
        <fullName evidence="10">Epidermal growth factor receptor-like transmembrane-juxtamembrane segment domain-containing protein</fullName>
    </recommendedName>
</protein>
<evidence type="ECO:0000256" key="4">
    <source>
        <dbReference type="ARBA" id="ARBA00022741"/>
    </source>
</evidence>
<reference evidence="11 12" key="1">
    <citation type="submission" date="2020-12" db="EMBL/GenBank/DDBJ databases">
        <title>Metabolic potential, ecology and presence of endohyphal bacteria is reflected in genomic diversity of Mucoromycotina.</title>
        <authorList>
            <person name="Muszewska A."/>
            <person name="Okrasinska A."/>
            <person name="Steczkiewicz K."/>
            <person name="Drgas O."/>
            <person name="Orlowska M."/>
            <person name="Perlinska-Lenart U."/>
            <person name="Aleksandrzak-Piekarczyk T."/>
            <person name="Szatraj K."/>
            <person name="Zielenkiewicz U."/>
            <person name="Pilsyk S."/>
            <person name="Malc E."/>
            <person name="Mieczkowski P."/>
            <person name="Kruszewska J.S."/>
            <person name="Biernat P."/>
            <person name="Pawlowska J."/>
        </authorList>
    </citation>
    <scope>NUCLEOTIDE SEQUENCE [LARGE SCALE GENOMIC DNA]</scope>
    <source>
        <strain evidence="11 12">CBS 142.35</strain>
    </source>
</reference>
<keyword evidence="12" id="KW-1185">Reference proteome</keyword>
<dbReference type="EMBL" id="JAEPRB010000126">
    <property type="protein sequence ID" value="KAG2220886.1"/>
    <property type="molecule type" value="Genomic_DNA"/>
</dbReference>
<dbReference type="PANTHER" id="PTHR15549">
    <property type="entry name" value="PAIRED IMMUNOGLOBULIN-LIKE TYPE 2 RECEPTOR"/>
    <property type="match status" value="1"/>
</dbReference>
<dbReference type="InterPro" id="IPR015915">
    <property type="entry name" value="Kelch-typ_b-propeller"/>
</dbReference>
<keyword evidence="3 9" id="KW-0812">Transmembrane</keyword>
<evidence type="ECO:0000256" key="9">
    <source>
        <dbReference type="SAM" id="Phobius"/>
    </source>
</evidence>
<feature type="compositionally biased region" description="Polar residues" evidence="8">
    <location>
        <begin position="309"/>
        <end position="328"/>
    </location>
</feature>
<dbReference type="OrthoDB" id="7676067at2759"/>
<feature type="region of interest" description="Disordered" evidence="8">
    <location>
        <begin position="304"/>
        <end position="329"/>
    </location>
</feature>
<dbReference type="GO" id="GO:0016020">
    <property type="term" value="C:membrane"/>
    <property type="evidence" value="ECO:0007669"/>
    <property type="project" value="UniProtKB-SubCell"/>
</dbReference>
<evidence type="ECO:0000256" key="6">
    <source>
        <dbReference type="ARBA" id="ARBA00022989"/>
    </source>
</evidence>
<comment type="subcellular location">
    <subcellularLocation>
        <location evidence="1">Membrane</location>
        <topology evidence="1">Single-pass membrane protein</topology>
    </subcellularLocation>
</comment>
<dbReference type="Pfam" id="PF21314">
    <property type="entry name" value="TM_ErbB1"/>
    <property type="match status" value="1"/>
</dbReference>
<keyword evidence="4" id="KW-0547">Nucleotide-binding</keyword>
<dbReference type="PANTHER" id="PTHR15549:SF26">
    <property type="entry name" value="AXIAL BUDDING PATTERN PROTEIN 2-RELATED"/>
    <property type="match status" value="1"/>
</dbReference>
<keyword evidence="5" id="KW-0067">ATP-binding</keyword>
<feature type="compositionally biased region" description="Basic and acidic residues" evidence="8">
    <location>
        <begin position="436"/>
        <end position="445"/>
    </location>
</feature>
<keyword evidence="7 9" id="KW-0472">Membrane</keyword>
<feature type="region of interest" description="Disordered" evidence="8">
    <location>
        <begin position="362"/>
        <end position="472"/>
    </location>
</feature>
<dbReference type="GO" id="GO:0005524">
    <property type="term" value="F:ATP binding"/>
    <property type="evidence" value="ECO:0007669"/>
    <property type="project" value="UniProtKB-KW"/>
</dbReference>
<sequence>MTELKAGYGEDAPTAILGDVFITLNLTQNTDVTALQNSWERVSSDAGSNIYPAFAVVPQHDIIFMDGGRGAGNNGQTLARYKTTIFNADVGSWSTDTPSRDGAMIDQDTGLPDGIPVEYPLEMYLFDIKNSKWSSKSPVATLDATRAYQKAVRIGSSIYYIGGIMPLSISQFVDAPMNSVVIYDTDIGQWRTQHTNGLEPTTRIRHSATLLNNTIYRPDYLYTLQVTDQQLTWSNSSLKIDTDPGSSGFNGLGMIGHSAVLVGNNLFFMFGRILDVNLNVVQNTLLILDVNKWSWISSVSAVSPEAQPTDESSSDETVGNRNDSSSNTGAIAGGVVGGVVGVAVIAGAIFFFLRRKRNQQKSEKSGYVLNNNMTSPQEDVPPPQYYNSDPNNNVHQPMLPVSNIHYPADGSANSDRSYPRSPVSTNNTPPSWQDRSTYHSSEKPDASISPPGSSGNHEPIRLVMQPVKPDGA</sequence>
<dbReference type="Gene3D" id="1.20.5.510">
    <property type="entry name" value="Single helix bin"/>
    <property type="match status" value="1"/>
</dbReference>
<feature type="compositionally biased region" description="Polar residues" evidence="8">
    <location>
        <begin position="411"/>
        <end position="435"/>
    </location>
</feature>
<feature type="transmembrane region" description="Helical" evidence="9">
    <location>
        <begin position="330"/>
        <end position="353"/>
    </location>
</feature>
<dbReference type="InterPro" id="IPR051694">
    <property type="entry name" value="Immunoregulatory_rcpt-like"/>
</dbReference>
<evidence type="ECO:0000313" key="12">
    <source>
        <dbReference type="Proteomes" id="UP000646827"/>
    </source>
</evidence>
<dbReference type="InterPro" id="IPR049328">
    <property type="entry name" value="TM_ErbB1"/>
</dbReference>
<keyword evidence="2" id="KW-0597">Phosphoprotein</keyword>
<evidence type="ECO:0000259" key="10">
    <source>
        <dbReference type="Pfam" id="PF21314"/>
    </source>
</evidence>
<accession>A0A8H7S194</accession>
<evidence type="ECO:0000256" key="1">
    <source>
        <dbReference type="ARBA" id="ARBA00004167"/>
    </source>
</evidence>
<evidence type="ECO:0000256" key="7">
    <source>
        <dbReference type="ARBA" id="ARBA00023136"/>
    </source>
</evidence>
<evidence type="ECO:0000256" key="5">
    <source>
        <dbReference type="ARBA" id="ARBA00022840"/>
    </source>
</evidence>
<dbReference type="AlphaFoldDB" id="A0A8H7S194"/>
<dbReference type="Proteomes" id="UP000646827">
    <property type="component" value="Unassembled WGS sequence"/>
</dbReference>
<feature type="domain" description="Epidermal growth factor receptor-like transmembrane-juxtamembrane segment" evidence="10">
    <location>
        <begin position="331"/>
        <end position="361"/>
    </location>
</feature>
<organism evidence="11 12">
    <name type="scientific">Circinella minor</name>
    <dbReference type="NCBI Taxonomy" id="1195481"/>
    <lineage>
        <taxon>Eukaryota</taxon>
        <taxon>Fungi</taxon>
        <taxon>Fungi incertae sedis</taxon>
        <taxon>Mucoromycota</taxon>
        <taxon>Mucoromycotina</taxon>
        <taxon>Mucoromycetes</taxon>
        <taxon>Mucorales</taxon>
        <taxon>Lichtheimiaceae</taxon>
        <taxon>Circinella</taxon>
    </lineage>
</organism>
<evidence type="ECO:0000256" key="2">
    <source>
        <dbReference type="ARBA" id="ARBA00022553"/>
    </source>
</evidence>
<evidence type="ECO:0000313" key="11">
    <source>
        <dbReference type="EMBL" id="KAG2220886.1"/>
    </source>
</evidence>
<evidence type="ECO:0000256" key="3">
    <source>
        <dbReference type="ARBA" id="ARBA00022692"/>
    </source>
</evidence>
<dbReference type="Gene3D" id="2.120.10.80">
    <property type="entry name" value="Kelch-type beta propeller"/>
    <property type="match status" value="1"/>
</dbReference>